<name>A4J0V3_DESRM</name>
<dbReference type="Proteomes" id="UP000001556">
    <property type="component" value="Chromosome"/>
</dbReference>
<reference evidence="1 2" key="1">
    <citation type="submission" date="2007-03" db="EMBL/GenBank/DDBJ databases">
        <title>Complete sequence of Desulfotomaculum reducens MI-1.</title>
        <authorList>
            <consortium name="US DOE Joint Genome Institute"/>
            <person name="Copeland A."/>
            <person name="Lucas S."/>
            <person name="Lapidus A."/>
            <person name="Barry K."/>
            <person name="Detter J.C."/>
            <person name="Glavina del Rio T."/>
            <person name="Hammon N."/>
            <person name="Israni S."/>
            <person name="Dalin E."/>
            <person name="Tice H."/>
            <person name="Pitluck S."/>
            <person name="Sims D."/>
            <person name="Brettin T."/>
            <person name="Bruce D."/>
            <person name="Han C."/>
            <person name="Tapia R."/>
            <person name="Schmutz J."/>
            <person name="Larimer F."/>
            <person name="Land M."/>
            <person name="Hauser L."/>
            <person name="Kyrpides N."/>
            <person name="Kim E."/>
            <person name="Tebo B.M."/>
            <person name="Richardson P."/>
        </authorList>
    </citation>
    <scope>NUCLEOTIDE SEQUENCE [LARGE SCALE GENOMIC DNA]</scope>
    <source>
        <strain evidence="1 2">MI-1</strain>
    </source>
</reference>
<evidence type="ECO:0000313" key="1">
    <source>
        <dbReference type="EMBL" id="ABO48706.1"/>
    </source>
</evidence>
<accession>A4J0V3</accession>
<dbReference type="AlphaFoldDB" id="A4J0V3"/>
<dbReference type="EMBL" id="CP000612">
    <property type="protein sequence ID" value="ABO48706.1"/>
    <property type="molecule type" value="Genomic_DNA"/>
</dbReference>
<gene>
    <name evidence="1" type="ordered locus">Dred_0157</name>
</gene>
<sequence length="81" mass="9304">MYTMPTIRVEGFNEAPDYMVEKVLMDNTPNLGDATGKAFIQNFEQAISECQKTLEKGYRLTDFWANPDTGVEFIFKKIKDT</sequence>
<protein>
    <submittedName>
        <fullName evidence="1">Uncharacterized protein</fullName>
    </submittedName>
</protein>
<dbReference type="KEGG" id="drm:Dred_0157"/>
<evidence type="ECO:0000313" key="2">
    <source>
        <dbReference type="Proteomes" id="UP000001556"/>
    </source>
</evidence>
<keyword evidence="2" id="KW-1185">Reference proteome</keyword>
<dbReference type="eggNOG" id="ENOG503382B">
    <property type="taxonomic scope" value="Bacteria"/>
</dbReference>
<organism evidence="1 2">
    <name type="scientific">Desulforamulus reducens (strain ATCC BAA-1160 / DSM 100696 / MI-1)</name>
    <name type="common">Desulfotomaculum reducens</name>
    <dbReference type="NCBI Taxonomy" id="349161"/>
    <lineage>
        <taxon>Bacteria</taxon>
        <taxon>Bacillati</taxon>
        <taxon>Bacillota</taxon>
        <taxon>Clostridia</taxon>
        <taxon>Eubacteriales</taxon>
        <taxon>Peptococcaceae</taxon>
        <taxon>Desulforamulus</taxon>
    </lineage>
</organism>
<proteinExistence type="predicted"/>
<dbReference type="HOGENOM" id="CLU_2568310_0_0_9"/>